<dbReference type="GO" id="GO:0005886">
    <property type="term" value="C:plasma membrane"/>
    <property type="evidence" value="ECO:0007669"/>
    <property type="project" value="UniProtKB-SubCell"/>
</dbReference>
<dbReference type="InterPro" id="IPR010054">
    <property type="entry name" value="Type2_sec_GspG"/>
</dbReference>
<comment type="caution">
    <text evidence="12">The sequence shown here is derived from an EMBL/GenBank/DDBJ whole genome shotgun (WGS) entry which is preliminary data.</text>
</comment>
<dbReference type="PANTHER" id="PTHR30093:SF45">
    <property type="entry name" value="TYPE II SECRETION SYSTEM CORE PROTEIN G"/>
    <property type="match status" value="1"/>
</dbReference>
<evidence type="ECO:0000256" key="10">
    <source>
        <dbReference type="SAM" id="Phobius"/>
    </source>
</evidence>
<keyword evidence="6" id="KW-0997">Cell inner membrane</keyword>
<organism evidence="12 13">
    <name type="scientific">Thiothrix lacustris</name>
    <dbReference type="NCBI Taxonomy" id="525917"/>
    <lineage>
        <taxon>Bacteria</taxon>
        <taxon>Pseudomonadati</taxon>
        <taxon>Pseudomonadota</taxon>
        <taxon>Gammaproteobacteria</taxon>
        <taxon>Thiotrichales</taxon>
        <taxon>Thiotrichaceae</taxon>
        <taxon>Thiothrix</taxon>
    </lineage>
</organism>
<dbReference type="Proteomes" id="UP000192491">
    <property type="component" value="Unassembled WGS sequence"/>
</dbReference>
<evidence type="ECO:0000256" key="3">
    <source>
        <dbReference type="ARBA" id="ARBA00020042"/>
    </source>
</evidence>
<evidence type="ECO:0000256" key="9">
    <source>
        <dbReference type="ARBA" id="ARBA00023136"/>
    </source>
</evidence>
<dbReference type="GO" id="GO:0015627">
    <property type="term" value="C:type II protein secretion system complex"/>
    <property type="evidence" value="ECO:0007669"/>
    <property type="project" value="InterPro"/>
</dbReference>
<dbReference type="EMBL" id="MTEJ01000256">
    <property type="protein sequence ID" value="OQX06189.1"/>
    <property type="molecule type" value="Genomic_DNA"/>
</dbReference>
<dbReference type="GO" id="GO:0015628">
    <property type="term" value="P:protein secretion by the type II secretion system"/>
    <property type="evidence" value="ECO:0007669"/>
    <property type="project" value="InterPro"/>
</dbReference>
<dbReference type="PRINTS" id="PR00813">
    <property type="entry name" value="BCTERIALGSPG"/>
</dbReference>
<evidence type="ECO:0000313" key="13">
    <source>
        <dbReference type="Proteomes" id="UP000192491"/>
    </source>
</evidence>
<dbReference type="Pfam" id="PF08334">
    <property type="entry name" value="T2SSG"/>
    <property type="match status" value="1"/>
</dbReference>
<evidence type="ECO:0000256" key="1">
    <source>
        <dbReference type="ARBA" id="ARBA00004377"/>
    </source>
</evidence>
<keyword evidence="5" id="KW-0488">Methylation</keyword>
<dbReference type="InterPro" id="IPR000983">
    <property type="entry name" value="Bac_GSPG_pilin"/>
</dbReference>
<dbReference type="AlphaFoldDB" id="A0A1Y1QI52"/>
<evidence type="ECO:0000256" key="5">
    <source>
        <dbReference type="ARBA" id="ARBA00022481"/>
    </source>
</evidence>
<evidence type="ECO:0000259" key="11">
    <source>
        <dbReference type="Pfam" id="PF08334"/>
    </source>
</evidence>
<dbReference type="InterPro" id="IPR013545">
    <property type="entry name" value="T2SS_protein-GspG_C"/>
</dbReference>
<proteinExistence type="inferred from homology"/>
<dbReference type="PANTHER" id="PTHR30093">
    <property type="entry name" value="GENERAL SECRETION PATHWAY PROTEIN G"/>
    <property type="match status" value="1"/>
</dbReference>
<evidence type="ECO:0000256" key="4">
    <source>
        <dbReference type="ARBA" id="ARBA00022475"/>
    </source>
</evidence>
<comment type="subcellular location">
    <subcellularLocation>
        <location evidence="1">Cell inner membrane</location>
        <topology evidence="1">Single-pass membrane protein</topology>
    </subcellularLocation>
</comment>
<keyword evidence="7 10" id="KW-0812">Transmembrane</keyword>
<sequence length="149" mass="16210">MQRKPQKHRVTHLSRGFSLIELMIVLVILGLIAGIVGPQAMKYLGKGKTQSSKVQIENISAALDMYRLEVGSYPTTADGLKALVAQPSSARGWNGPYLKKGDVPKDAWNNDYQYKRPGSNNHPYDLISLGADGAAGGEGEDADISLWQQ</sequence>
<feature type="transmembrane region" description="Helical" evidence="10">
    <location>
        <begin position="20"/>
        <end position="41"/>
    </location>
</feature>
<reference evidence="12 13" key="1">
    <citation type="submission" date="2017-01" db="EMBL/GenBank/DDBJ databases">
        <title>Novel large sulfur bacteria in the metagenomes of groundwater-fed chemosynthetic microbial mats in the Lake Huron basin.</title>
        <authorList>
            <person name="Sharrar A.M."/>
            <person name="Flood B.E."/>
            <person name="Bailey J.V."/>
            <person name="Jones D.S."/>
            <person name="Biddanda B."/>
            <person name="Ruberg S.A."/>
            <person name="Marcus D.N."/>
            <person name="Dick G.J."/>
        </authorList>
    </citation>
    <scope>NUCLEOTIDE SEQUENCE [LARGE SCALE GENOMIC DNA]</scope>
    <source>
        <strain evidence="12">A8</strain>
    </source>
</reference>
<name>A0A1Y1QI52_9GAMM</name>
<dbReference type="SUPFAM" id="SSF54523">
    <property type="entry name" value="Pili subunits"/>
    <property type="match status" value="1"/>
</dbReference>
<dbReference type="PROSITE" id="PS00409">
    <property type="entry name" value="PROKAR_NTER_METHYL"/>
    <property type="match status" value="1"/>
</dbReference>
<evidence type="ECO:0000256" key="7">
    <source>
        <dbReference type="ARBA" id="ARBA00022692"/>
    </source>
</evidence>
<keyword evidence="9 10" id="KW-0472">Membrane</keyword>
<dbReference type="Pfam" id="PF07963">
    <property type="entry name" value="N_methyl"/>
    <property type="match status" value="1"/>
</dbReference>
<accession>A0A1Y1QI52</accession>
<protein>
    <recommendedName>
        <fullName evidence="3">Type II secretion system core protein G</fullName>
    </recommendedName>
</protein>
<dbReference type="NCBIfam" id="TIGR01710">
    <property type="entry name" value="typeII_sec_gspG"/>
    <property type="match status" value="1"/>
</dbReference>
<evidence type="ECO:0000256" key="6">
    <source>
        <dbReference type="ARBA" id="ARBA00022519"/>
    </source>
</evidence>
<evidence type="ECO:0000256" key="8">
    <source>
        <dbReference type="ARBA" id="ARBA00022989"/>
    </source>
</evidence>
<feature type="domain" description="Type II secretion system protein GspG C-terminal" evidence="11">
    <location>
        <begin position="40"/>
        <end position="147"/>
    </location>
</feature>
<keyword evidence="8 10" id="KW-1133">Transmembrane helix</keyword>
<gene>
    <name evidence="12" type="ORF">BWK73_31525</name>
</gene>
<dbReference type="InterPro" id="IPR012902">
    <property type="entry name" value="N_methyl_site"/>
</dbReference>
<dbReference type="Gene3D" id="3.30.700.10">
    <property type="entry name" value="Glycoprotein, Type 4 Pilin"/>
    <property type="match status" value="1"/>
</dbReference>
<dbReference type="NCBIfam" id="TIGR02532">
    <property type="entry name" value="IV_pilin_GFxxxE"/>
    <property type="match status" value="1"/>
</dbReference>
<dbReference type="InterPro" id="IPR045584">
    <property type="entry name" value="Pilin-like"/>
</dbReference>
<evidence type="ECO:0000256" key="2">
    <source>
        <dbReference type="ARBA" id="ARBA00009984"/>
    </source>
</evidence>
<comment type="similarity">
    <text evidence="2">Belongs to the GSP G family.</text>
</comment>
<keyword evidence="4" id="KW-1003">Cell membrane</keyword>
<evidence type="ECO:0000313" key="12">
    <source>
        <dbReference type="EMBL" id="OQX06189.1"/>
    </source>
</evidence>